<evidence type="ECO:0000313" key="1">
    <source>
        <dbReference type="EMBL" id="KAG9227175.1"/>
    </source>
</evidence>
<name>A0ACB7JBM2_PLECO</name>
<protein>
    <submittedName>
        <fullName evidence="1">Uncharacterized protein</fullName>
    </submittedName>
</protein>
<gene>
    <name evidence="1" type="ORF">CCMSSC00406_0004286</name>
</gene>
<evidence type="ECO:0000313" key="2">
    <source>
        <dbReference type="Proteomes" id="UP000824881"/>
    </source>
</evidence>
<keyword evidence="2" id="KW-1185">Reference proteome</keyword>
<accession>A0ACB7JBM2</accession>
<comment type="caution">
    <text evidence="1">The sequence shown here is derived from an EMBL/GenBank/DDBJ whole genome shotgun (WGS) entry which is preliminary data.</text>
</comment>
<reference evidence="1 2" key="1">
    <citation type="journal article" date="2021" name="Appl. Environ. Microbiol.">
        <title>Genetic linkage and physical mapping for an oyster mushroom Pleurotus cornucopiae and QTL analysis for the trait cap color.</title>
        <authorList>
            <person name="Zhang Y."/>
            <person name="Gao W."/>
            <person name="Sonnenberg A."/>
            <person name="Chen Q."/>
            <person name="Zhang J."/>
            <person name="Huang C."/>
        </authorList>
    </citation>
    <scope>NUCLEOTIDE SEQUENCE [LARGE SCALE GENOMIC DNA]</scope>
    <source>
        <strain evidence="1">CCMSSC00406</strain>
    </source>
</reference>
<dbReference type="EMBL" id="WQMT02000001">
    <property type="protein sequence ID" value="KAG9227175.1"/>
    <property type="molecule type" value="Genomic_DNA"/>
</dbReference>
<sequence>MFVPFKLSRGVLKTFAPPIPQAYAWAAKYVPTIERPLLDMAQGSPGYPPSKDLLDALSLAALQPSSSRYSSVLGDVPLRRLLAKDMEIVYGEGTEIVAGDIALTAGCNLAFVAVVMSLADAGDEVILPTLWYFNHQMTLDLLGVQTVSLPTNAAEGFLPSVEECAKLITPKTKAIALVSPNNPTGAIYPPALLASFAKLAHSHNLALILDETYRDFILDSSPHGLFAAPSMPPWRDYLVHLFSFSKSYAIPGFRLGSIAASPAFLKHVETALDCLQICPPRVPQIALATNDLLPALRPSIRTNSLAIAARHDLFRRSLPSTWFIGSQGGYYAFIRHPFDGVKSDAVCQRLAEEIGVVSLPDRFFSNSEVGEVVDAGKWMRFSVANVDDEQITRVCERLKESETRFLWPMRPEYIREVHLSWDDVCYAIPESSQECFRQFKNLRDLYIGEGIVKLEMSPAPLAAGVRLMLAAPRLRKLSLHGSAFAEDSSDLLCMLPIPLEEPTLRKITPNALEPDTCVCPNLDCTVCLHIPAFGEDVWPPFLTINLTSSLDSYLDIFTWVKDCIGRLPSPRLIQELTIDITNGYMDDHSENTEDLLPKLSDYAILFQFLQQLCGSGHLGSIVR</sequence>
<proteinExistence type="predicted"/>
<organism evidence="1 2">
    <name type="scientific">Pleurotus cornucopiae</name>
    <name type="common">Cornucopia mushroom</name>
    <dbReference type="NCBI Taxonomy" id="5321"/>
    <lineage>
        <taxon>Eukaryota</taxon>
        <taxon>Fungi</taxon>
        <taxon>Dikarya</taxon>
        <taxon>Basidiomycota</taxon>
        <taxon>Agaricomycotina</taxon>
        <taxon>Agaricomycetes</taxon>
        <taxon>Agaricomycetidae</taxon>
        <taxon>Agaricales</taxon>
        <taxon>Pleurotineae</taxon>
        <taxon>Pleurotaceae</taxon>
        <taxon>Pleurotus</taxon>
    </lineage>
</organism>
<dbReference type="Proteomes" id="UP000824881">
    <property type="component" value="Unassembled WGS sequence"/>
</dbReference>